<dbReference type="PROSITE" id="PS50887">
    <property type="entry name" value="GGDEF"/>
    <property type="match status" value="1"/>
</dbReference>
<dbReference type="Gene3D" id="3.20.20.450">
    <property type="entry name" value="EAL domain"/>
    <property type="match status" value="1"/>
</dbReference>
<keyword evidence="1" id="KW-0812">Transmembrane</keyword>
<dbReference type="InterPro" id="IPR000160">
    <property type="entry name" value="GGDEF_dom"/>
</dbReference>
<dbReference type="NCBIfam" id="TIGR00254">
    <property type="entry name" value="GGDEF"/>
    <property type="match status" value="1"/>
</dbReference>
<organism evidence="4 5">
    <name type="scientific">Rhodobacter maris</name>
    <dbReference type="NCBI Taxonomy" id="446682"/>
    <lineage>
        <taxon>Bacteria</taxon>
        <taxon>Pseudomonadati</taxon>
        <taxon>Pseudomonadota</taxon>
        <taxon>Alphaproteobacteria</taxon>
        <taxon>Rhodobacterales</taxon>
        <taxon>Rhodobacter group</taxon>
        <taxon>Rhodobacter</taxon>
    </lineage>
</organism>
<feature type="transmembrane region" description="Helical" evidence="1">
    <location>
        <begin position="6"/>
        <end position="22"/>
    </location>
</feature>
<gene>
    <name evidence="4" type="ORF">SAMN05877831_104175</name>
</gene>
<dbReference type="SMART" id="SM00052">
    <property type="entry name" value="EAL"/>
    <property type="match status" value="1"/>
</dbReference>
<name>A0A285SCP3_9RHOB</name>
<dbReference type="Proteomes" id="UP000219111">
    <property type="component" value="Unassembled WGS sequence"/>
</dbReference>
<dbReference type="InterPro" id="IPR035965">
    <property type="entry name" value="PAS-like_dom_sf"/>
</dbReference>
<feature type="transmembrane region" description="Helical" evidence="1">
    <location>
        <begin position="164"/>
        <end position="187"/>
    </location>
</feature>
<feature type="transmembrane region" description="Helical" evidence="1">
    <location>
        <begin position="57"/>
        <end position="78"/>
    </location>
</feature>
<evidence type="ECO:0000256" key="1">
    <source>
        <dbReference type="SAM" id="Phobius"/>
    </source>
</evidence>
<dbReference type="PROSITE" id="PS50883">
    <property type="entry name" value="EAL"/>
    <property type="match status" value="1"/>
</dbReference>
<dbReference type="AlphaFoldDB" id="A0A285SCP3"/>
<dbReference type="InterPro" id="IPR029787">
    <property type="entry name" value="Nucleotide_cyclase"/>
</dbReference>
<dbReference type="Pfam" id="PF00990">
    <property type="entry name" value="GGDEF"/>
    <property type="match status" value="1"/>
</dbReference>
<dbReference type="CDD" id="cd01948">
    <property type="entry name" value="EAL"/>
    <property type="match status" value="1"/>
</dbReference>
<dbReference type="Pfam" id="PF13188">
    <property type="entry name" value="PAS_8"/>
    <property type="match status" value="1"/>
</dbReference>
<evidence type="ECO:0000259" key="3">
    <source>
        <dbReference type="PROSITE" id="PS50887"/>
    </source>
</evidence>
<dbReference type="CDD" id="cd01949">
    <property type="entry name" value="GGDEF"/>
    <property type="match status" value="1"/>
</dbReference>
<reference evidence="5" key="1">
    <citation type="submission" date="2017-08" db="EMBL/GenBank/DDBJ databases">
        <authorList>
            <person name="Varghese N."/>
            <person name="Submissions S."/>
        </authorList>
    </citation>
    <scope>NUCLEOTIDE SEQUENCE [LARGE SCALE GENOMIC DNA]</scope>
    <source>
        <strain evidence="5">JA276</strain>
    </source>
</reference>
<dbReference type="OrthoDB" id="9814202at2"/>
<feature type="transmembrane region" description="Helical" evidence="1">
    <location>
        <begin position="207"/>
        <end position="224"/>
    </location>
</feature>
<protein>
    <submittedName>
        <fullName evidence="4">Diguanylate cyclase (GGDEF)-like protein</fullName>
    </submittedName>
</protein>
<dbReference type="EMBL" id="OBMT01000004">
    <property type="protein sequence ID" value="SOC05533.1"/>
    <property type="molecule type" value="Genomic_DNA"/>
</dbReference>
<dbReference type="SMART" id="SM00267">
    <property type="entry name" value="GGDEF"/>
    <property type="match status" value="1"/>
</dbReference>
<proteinExistence type="predicted"/>
<dbReference type="InterPro" id="IPR048533">
    <property type="entry name" value="VUPS"/>
</dbReference>
<dbReference type="Gene3D" id="3.30.70.270">
    <property type="match status" value="1"/>
</dbReference>
<evidence type="ECO:0000313" key="4">
    <source>
        <dbReference type="EMBL" id="SOC05533.1"/>
    </source>
</evidence>
<feature type="transmembrane region" description="Helical" evidence="1">
    <location>
        <begin position="90"/>
        <end position="111"/>
    </location>
</feature>
<dbReference type="InterPro" id="IPR000014">
    <property type="entry name" value="PAS"/>
</dbReference>
<dbReference type="InterPro" id="IPR043128">
    <property type="entry name" value="Rev_trsase/Diguanyl_cyclase"/>
</dbReference>
<keyword evidence="1" id="KW-1133">Transmembrane helix</keyword>
<dbReference type="Pfam" id="PF00563">
    <property type="entry name" value="EAL"/>
    <property type="match status" value="1"/>
</dbReference>
<dbReference type="SUPFAM" id="SSF55073">
    <property type="entry name" value="Nucleotide cyclase"/>
    <property type="match status" value="1"/>
</dbReference>
<dbReference type="InterPro" id="IPR001633">
    <property type="entry name" value="EAL_dom"/>
</dbReference>
<dbReference type="PANTHER" id="PTHR44757">
    <property type="entry name" value="DIGUANYLATE CYCLASE DGCP"/>
    <property type="match status" value="1"/>
</dbReference>
<dbReference type="InterPro" id="IPR035919">
    <property type="entry name" value="EAL_sf"/>
</dbReference>
<keyword evidence="5" id="KW-1185">Reference proteome</keyword>
<feature type="transmembrane region" description="Helical" evidence="1">
    <location>
        <begin position="29"/>
        <end position="51"/>
    </location>
</feature>
<sequence length="811" mass="88441">MLALFLGHVALFSAFPIYFATIEPLTRRVYFYLYLALILLIGGFLGNAYSLQLAEGLSVSGGNLCYGAFMMTSVLFVLIERDIFILRRVIRLVVMVDLFNIAFSLLATTALSDPGVSNLHGTPAALFEQSVPLIILGGVLIVSELFALFFWFEQVKRLRVAAPLVGLAYLLGFVAILCLDGIMFPLIAFGVSPEIVAIVWGGLDGKVLTATAYSVPLLLFMVFWRRRFVDYLETDVFTWRVFVATSSELIRELTENDRALRQAEAVFRDANDGLAVLGADGKFVRANAAFVRLTGGPDTPAARWFEHRGKALTLPPETGEPWRGEVSFGPRRQQQGIFSITPVAAAGTAEQTFVCTLADITDQKRVQAELDHMAMHDALTDLPNRRALDAALAEASGPVALVILDLDRFKDVNDSYGHLAGDDLLRKVTQRLHAALPPKEASSLFRIGGDEFALLLRDVGEPELRTRVARLEQVLAPPFTLQNGAEVAVMATWGASLGTARSRNDLFAEADAALYDVKHRQKGSLGIYQDRLTLASQRRLALSLRLRRALEAQTSPQGTPQDGAITLAYQPQIDRDGTLFGLEALARWTDPDLGQIAPGEFVSLAEEQGLIGKLGQFVLRRACHDGAAWIAAGVPIGGMAVNVSGLQIRSPGFVKQVSQSLEDTGFPAEKLELELTESAFLGRESEVLPIFESLKALGVKLAIDDFGTGYSSMSYLPVLPWDTLKIDRSFLTLPPDNPRRNALIEAITRMAKGLGLRVIAEGVETDDQHTALMALGCDAFQGFLYARPLPAIEIETFCAGRAEPKARAAST</sequence>
<dbReference type="SUPFAM" id="SSF55785">
    <property type="entry name" value="PYP-like sensor domain (PAS domain)"/>
    <property type="match status" value="1"/>
</dbReference>
<evidence type="ECO:0000259" key="2">
    <source>
        <dbReference type="PROSITE" id="PS50883"/>
    </source>
</evidence>
<accession>A0A285SCP3</accession>
<dbReference type="Gene3D" id="3.30.450.20">
    <property type="entry name" value="PAS domain"/>
    <property type="match status" value="1"/>
</dbReference>
<dbReference type="InterPro" id="IPR052155">
    <property type="entry name" value="Biofilm_reg_signaling"/>
</dbReference>
<dbReference type="Pfam" id="PF20973">
    <property type="entry name" value="VUPS"/>
    <property type="match status" value="1"/>
</dbReference>
<evidence type="ECO:0000313" key="5">
    <source>
        <dbReference type="Proteomes" id="UP000219111"/>
    </source>
</evidence>
<keyword evidence="1" id="KW-0472">Membrane</keyword>
<dbReference type="PANTHER" id="PTHR44757:SF2">
    <property type="entry name" value="BIOFILM ARCHITECTURE MAINTENANCE PROTEIN MBAA"/>
    <property type="match status" value="1"/>
</dbReference>
<dbReference type="SUPFAM" id="SSF141868">
    <property type="entry name" value="EAL domain-like"/>
    <property type="match status" value="1"/>
</dbReference>
<feature type="domain" description="EAL" evidence="2">
    <location>
        <begin position="539"/>
        <end position="802"/>
    </location>
</feature>
<feature type="domain" description="GGDEF" evidence="3">
    <location>
        <begin position="397"/>
        <end position="530"/>
    </location>
</feature>
<feature type="transmembrane region" description="Helical" evidence="1">
    <location>
        <begin position="131"/>
        <end position="152"/>
    </location>
</feature>